<name>A0ABX8S0R8_NOCIO</name>
<dbReference type="PANTHER" id="PTHR40761">
    <property type="entry name" value="CONSERVED INTEGRAL MEMBRANE ALANINE VALINE AND LEUCINE RICH PROTEIN-RELATED"/>
    <property type="match status" value="1"/>
</dbReference>
<dbReference type="RefSeq" id="WP_218477903.1">
    <property type="nucleotide sequence ID" value="NZ_BAABJN010000008.1"/>
</dbReference>
<reference evidence="3 4" key="1">
    <citation type="submission" date="2021-07" db="EMBL/GenBank/DDBJ databases">
        <title>Whole Genome Sequence of Nocardia Iowensis.</title>
        <authorList>
            <person name="Lamm A."/>
            <person name="Collins-Fairclough A.M."/>
            <person name="Bunk B."/>
            <person name="Sproer C."/>
        </authorList>
    </citation>
    <scope>NUCLEOTIDE SEQUENCE [LARGE SCALE GENOMIC DNA]</scope>
    <source>
        <strain evidence="3 4">NRRL 5646</strain>
    </source>
</reference>
<dbReference type="Proteomes" id="UP000694257">
    <property type="component" value="Chromosome"/>
</dbReference>
<feature type="signal peptide" evidence="2">
    <location>
        <begin position="1"/>
        <end position="22"/>
    </location>
</feature>
<gene>
    <name evidence="3" type="ORF">KV110_20035</name>
</gene>
<feature type="transmembrane region" description="Helical" evidence="1">
    <location>
        <begin position="225"/>
        <end position="246"/>
    </location>
</feature>
<keyword evidence="1" id="KW-0812">Transmembrane</keyword>
<feature type="transmembrane region" description="Helical" evidence="1">
    <location>
        <begin position="134"/>
        <end position="153"/>
    </location>
</feature>
<dbReference type="EMBL" id="CP078145">
    <property type="protein sequence ID" value="QXN95126.1"/>
    <property type="molecule type" value="Genomic_DNA"/>
</dbReference>
<evidence type="ECO:0000313" key="4">
    <source>
        <dbReference type="Proteomes" id="UP000694257"/>
    </source>
</evidence>
<feature type="transmembrane region" description="Helical" evidence="1">
    <location>
        <begin position="195"/>
        <end position="213"/>
    </location>
</feature>
<accession>A0ABX8S0R8</accession>
<keyword evidence="1" id="KW-0472">Membrane</keyword>
<dbReference type="PANTHER" id="PTHR40761:SF1">
    <property type="entry name" value="CONSERVED INTEGRAL MEMBRANE ALANINE VALINE AND LEUCINE RICH PROTEIN-RELATED"/>
    <property type="match status" value="1"/>
</dbReference>
<sequence>MSNHPVGAVGCALLAALFFALAAVAQQRAAASVPEGDSLVRALLSNPRWWAGVLGDIGGYGMQVAALALGAVLLVQPILVSALVFALPLAAKLNGRRITGRTWATALALTAALACFLLVGNPTEGNTNAPLRDWLIPLTILVGLIGTATALGIRAPAPGRRALLLGTASGSLYGLAAALTSYVTGLFEHGIGHVLTSWQTWALVAAGITGVYLQQRAFQAGPLSASLPAVTIAEPLAAAFIGVTVLDERFRTNTFGLVLTGLAVVVMCATTIRLSRTQAAA</sequence>
<dbReference type="NCBIfam" id="NF038012">
    <property type="entry name" value="DMT_1"/>
    <property type="match status" value="1"/>
</dbReference>
<keyword evidence="4" id="KW-1185">Reference proteome</keyword>
<feature type="transmembrane region" description="Helical" evidence="1">
    <location>
        <begin position="252"/>
        <end position="272"/>
    </location>
</feature>
<feature type="transmembrane region" description="Helical" evidence="1">
    <location>
        <begin position="103"/>
        <end position="122"/>
    </location>
</feature>
<feature type="transmembrane region" description="Helical" evidence="1">
    <location>
        <begin position="162"/>
        <end position="183"/>
    </location>
</feature>
<keyword evidence="2" id="KW-0732">Signal</keyword>
<protein>
    <submittedName>
        <fullName evidence="3">DMT family transporter</fullName>
    </submittedName>
</protein>
<feature type="transmembrane region" description="Helical" evidence="1">
    <location>
        <begin position="64"/>
        <end position="91"/>
    </location>
</feature>
<evidence type="ECO:0000256" key="2">
    <source>
        <dbReference type="SAM" id="SignalP"/>
    </source>
</evidence>
<evidence type="ECO:0000256" key="1">
    <source>
        <dbReference type="SAM" id="Phobius"/>
    </source>
</evidence>
<evidence type="ECO:0000313" key="3">
    <source>
        <dbReference type="EMBL" id="QXN95126.1"/>
    </source>
</evidence>
<keyword evidence="1" id="KW-1133">Transmembrane helix</keyword>
<proteinExistence type="predicted"/>
<organism evidence="3 4">
    <name type="scientific">Nocardia iowensis</name>
    <dbReference type="NCBI Taxonomy" id="204891"/>
    <lineage>
        <taxon>Bacteria</taxon>
        <taxon>Bacillati</taxon>
        <taxon>Actinomycetota</taxon>
        <taxon>Actinomycetes</taxon>
        <taxon>Mycobacteriales</taxon>
        <taxon>Nocardiaceae</taxon>
        <taxon>Nocardia</taxon>
    </lineage>
</organism>
<feature type="chain" id="PRO_5046287226" evidence="2">
    <location>
        <begin position="23"/>
        <end position="281"/>
    </location>
</feature>